<dbReference type="Pfam" id="PF00646">
    <property type="entry name" value="F-box"/>
    <property type="match status" value="1"/>
</dbReference>
<dbReference type="CDD" id="cd22157">
    <property type="entry name" value="F-box_AtFBW1-like"/>
    <property type="match status" value="1"/>
</dbReference>
<dbReference type="InterPro" id="IPR001810">
    <property type="entry name" value="F-box_dom"/>
</dbReference>
<evidence type="ECO:0000259" key="1">
    <source>
        <dbReference type="PROSITE" id="PS50181"/>
    </source>
</evidence>
<dbReference type="Gene3D" id="1.20.1280.50">
    <property type="match status" value="1"/>
</dbReference>
<reference evidence="2" key="1">
    <citation type="submission" date="2016-03" db="EMBL/GenBank/DDBJ databases">
        <title>Mechanisms controlling the formation of the plant cell surface in tip-growing cells are functionally conserved among land plants.</title>
        <authorList>
            <person name="Honkanen S."/>
            <person name="Jones V.A."/>
            <person name="Morieri G."/>
            <person name="Champion C."/>
            <person name="Hetherington A.J."/>
            <person name="Kelly S."/>
            <person name="Saint-Marcoux D."/>
            <person name="Proust H."/>
            <person name="Prescott H."/>
            <person name="Dolan L."/>
        </authorList>
    </citation>
    <scope>NUCLEOTIDE SEQUENCE [LARGE SCALE GENOMIC DNA]</scope>
    <source>
        <tissue evidence="2">Whole gametophyte</tissue>
    </source>
</reference>
<gene>
    <name evidence="2" type="ORF">AXG93_4874s1040</name>
</gene>
<evidence type="ECO:0000313" key="2">
    <source>
        <dbReference type="EMBL" id="OAE31741.1"/>
    </source>
</evidence>
<organism evidence="2 3">
    <name type="scientific">Marchantia polymorpha subsp. ruderalis</name>
    <dbReference type="NCBI Taxonomy" id="1480154"/>
    <lineage>
        <taxon>Eukaryota</taxon>
        <taxon>Viridiplantae</taxon>
        <taxon>Streptophyta</taxon>
        <taxon>Embryophyta</taxon>
        <taxon>Marchantiophyta</taxon>
        <taxon>Marchantiopsida</taxon>
        <taxon>Marchantiidae</taxon>
        <taxon>Marchantiales</taxon>
        <taxon>Marchantiaceae</taxon>
        <taxon>Marchantia</taxon>
    </lineage>
</organism>
<dbReference type="PANTHER" id="PTHR31672">
    <property type="entry name" value="BNACNNG10540D PROTEIN"/>
    <property type="match status" value="1"/>
</dbReference>
<protein>
    <recommendedName>
        <fullName evidence="1">F-box domain-containing protein</fullName>
    </recommendedName>
</protein>
<dbReference type="AlphaFoldDB" id="A0A176WGM2"/>
<dbReference type="SMART" id="SM00256">
    <property type="entry name" value="FBOX"/>
    <property type="match status" value="1"/>
</dbReference>
<dbReference type="Proteomes" id="UP000077202">
    <property type="component" value="Unassembled WGS sequence"/>
</dbReference>
<dbReference type="InterPro" id="IPR050796">
    <property type="entry name" value="SCF_F-box_component"/>
</dbReference>
<evidence type="ECO:0000313" key="3">
    <source>
        <dbReference type="Proteomes" id="UP000077202"/>
    </source>
</evidence>
<dbReference type="InterPro" id="IPR011043">
    <property type="entry name" value="Gal_Oxase/kelch_b-propeller"/>
</dbReference>
<dbReference type="PANTHER" id="PTHR31672:SF2">
    <property type="entry name" value="F-BOX DOMAIN-CONTAINING PROTEIN"/>
    <property type="match status" value="1"/>
</dbReference>
<dbReference type="EMBL" id="LVLJ01000985">
    <property type="protein sequence ID" value="OAE31741.1"/>
    <property type="molecule type" value="Genomic_DNA"/>
</dbReference>
<comment type="caution">
    <text evidence="2">The sequence shown here is derived from an EMBL/GenBank/DDBJ whole genome shotgun (WGS) entry which is preliminary data.</text>
</comment>
<dbReference type="InterPro" id="IPR036047">
    <property type="entry name" value="F-box-like_dom_sf"/>
</dbReference>
<feature type="domain" description="F-box" evidence="1">
    <location>
        <begin position="23"/>
        <end position="68"/>
    </location>
</feature>
<dbReference type="SUPFAM" id="SSF50965">
    <property type="entry name" value="Galactose oxidase, central domain"/>
    <property type="match status" value="1"/>
</dbReference>
<dbReference type="SUPFAM" id="SSF81383">
    <property type="entry name" value="F-box domain"/>
    <property type="match status" value="1"/>
</dbReference>
<sequence>MVTIDEDEQMQQIEQEVAERESEALCEILPEDILSRILTRLPIECIFRCKLVCKSWQNLIDSPEWRRFHADNNSSPVWTLKAPRPHNFTWISFASRSRAKNLRLTTFFHPERHEWVKSPWHPPPPLPECSNWILADVDGGLFCYKSKDVDGHLLLCVCNPLMKCHSVLPPHWPPTLASMVLVLNLVANRRTGHFRLVVAGAYTLQTVVFDSETAQWRVHKSSPKNPRKICRKTTCDLPAGIVWRDVIYYQHNHGDEEGLEAFDIASGVWSSLKAPLPSRFGYNVPHILYIHGDRICLVGSTADKLTLWTLHADDAGAGAPACPFTGASWWEKRDVRMPREHSNTLSRAWNYYSTLCHGDFLCFVTKDRHHRSRDWFYYSLASGAWSPRLESGGSPNNLYDWFAWEPSFSITEASSTANVATVSHASPSTAAPLRERNKPSAISMKFMGRRNLLLAMWNVQTENRSAATSLVFGLNQTILIFMNKPSGGRVHTLTSQHRVLSLTEI</sequence>
<dbReference type="PROSITE" id="PS50181">
    <property type="entry name" value="FBOX"/>
    <property type="match status" value="1"/>
</dbReference>
<keyword evidence="3" id="KW-1185">Reference proteome</keyword>
<accession>A0A176WGM2</accession>
<name>A0A176WGM2_MARPO</name>
<proteinExistence type="predicted"/>